<comment type="caution">
    <text evidence="2">The sequence shown here is derived from an EMBL/GenBank/DDBJ whole genome shotgun (WGS) entry which is preliminary data.</text>
</comment>
<accession>A0A9P6SS78</accession>
<dbReference type="AlphaFoldDB" id="A0A9P6SS78"/>
<organism evidence="2 3">
    <name type="scientific">Modicella reniformis</name>
    <dbReference type="NCBI Taxonomy" id="1440133"/>
    <lineage>
        <taxon>Eukaryota</taxon>
        <taxon>Fungi</taxon>
        <taxon>Fungi incertae sedis</taxon>
        <taxon>Mucoromycota</taxon>
        <taxon>Mortierellomycotina</taxon>
        <taxon>Mortierellomycetes</taxon>
        <taxon>Mortierellales</taxon>
        <taxon>Mortierellaceae</taxon>
        <taxon>Modicella</taxon>
    </lineage>
</organism>
<feature type="compositionally biased region" description="Polar residues" evidence="1">
    <location>
        <begin position="24"/>
        <end position="36"/>
    </location>
</feature>
<sequence>TQQRENSSPYTLTPSSQKKELVSSPGSTSPVMSPSESLKGEEVETTSSPANEPTAESAAEKNNDGNSQDNAVSVKAEQDMEPTLSSHQESGSEKAVDGAAKNGSQAIKSEGTRVKRSSSNGNSKGQKTMSRHRQTRSLTSPIHTDSYMGVPIGVVGQGQQQSVEWQSYGAPMGDMPNAMMMGQMTSPVQDQNAAAYGNYSSSGFIPDDLNGVTDSPLLMCEGGPFSPTSTLCSPLTSSTVPSMAHGAMAPYSLPPTASMSSPPTDAMSHKVGAPVGSGAEDSHETSSRSSGNHQKSLIFDDMSFQVLVEHMRPGQMYKFLNLLESRCHVLRHRLGMSPSAVSAFAGLSPQQQHQQLNILIAQQHQQQSLNTPTTECGFQSLSLSSPTVKDEQMSNPWSTMNASAAFQHNGQQQSMMESDYQQAHHSRDDGADDVQEDETNSNGYGIMPGAMMPMVGHDTVVENRFWQSNAVPSMAIFAASD</sequence>
<feature type="region of interest" description="Disordered" evidence="1">
    <location>
        <begin position="409"/>
        <end position="446"/>
    </location>
</feature>
<keyword evidence="3" id="KW-1185">Reference proteome</keyword>
<protein>
    <submittedName>
        <fullName evidence="2">Uncharacterized protein</fullName>
    </submittedName>
</protein>
<feature type="region of interest" description="Disordered" evidence="1">
    <location>
        <begin position="254"/>
        <end position="294"/>
    </location>
</feature>
<feature type="compositionally biased region" description="Acidic residues" evidence="1">
    <location>
        <begin position="430"/>
        <end position="439"/>
    </location>
</feature>
<feature type="compositionally biased region" description="Polar residues" evidence="1">
    <location>
        <begin position="117"/>
        <end position="128"/>
    </location>
</feature>
<dbReference type="OrthoDB" id="515401at2759"/>
<name>A0A9P6SS78_9FUNG</name>
<feature type="non-terminal residue" evidence="2">
    <location>
        <position position="1"/>
    </location>
</feature>
<evidence type="ECO:0000313" key="2">
    <source>
        <dbReference type="EMBL" id="KAF9994862.1"/>
    </source>
</evidence>
<dbReference type="EMBL" id="JAAAHW010001475">
    <property type="protein sequence ID" value="KAF9994862.1"/>
    <property type="molecule type" value="Genomic_DNA"/>
</dbReference>
<gene>
    <name evidence="2" type="ORF">BGZ65_009497</name>
</gene>
<feature type="compositionally biased region" description="Polar residues" evidence="1">
    <location>
        <begin position="1"/>
        <end position="16"/>
    </location>
</feature>
<feature type="region of interest" description="Disordered" evidence="1">
    <location>
        <begin position="1"/>
        <end position="145"/>
    </location>
</feature>
<proteinExistence type="predicted"/>
<evidence type="ECO:0000256" key="1">
    <source>
        <dbReference type="SAM" id="MobiDB-lite"/>
    </source>
</evidence>
<dbReference type="Proteomes" id="UP000749646">
    <property type="component" value="Unassembled WGS sequence"/>
</dbReference>
<reference evidence="2" key="1">
    <citation type="journal article" date="2020" name="Fungal Divers.">
        <title>Resolving the Mortierellaceae phylogeny through synthesis of multi-gene phylogenetics and phylogenomics.</title>
        <authorList>
            <person name="Vandepol N."/>
            <person name="Liber J."/>
            <person name="Desiro A."/>
            <person name="Na H."/>
            <person name="Kennedy M."/>
            <person name="Barry K."/>
            <person name="Grigoriev I.V."/>
            <person name="Miller A.N."/>
            <person name="O'Donnell K."/>
            <person name="Stajich J.E."/>
            <person name="Bonito G."/>
        </authorList>
    </citation>
    <scope>NUCLEOTIDE SEQUENCE</scope>
    <source>
        <strain evidence="2">MES-2147</strain>
    </source>
</reference>
<evidence type="ECO:0000313" key="3">
    <source>
        <dbReference type="Proteomes" id="UP000749646"/>
    </source>
</evidence>
<feature type="compositionally biased region" description="Polar residues" evidence="1">
    <location>
        <begin position="409"/>
        <end position="423"/>
    </location>
</feature>